<dbReference type="OrthoDB" id="382412at2157"/>
<evidence type="ECO:0000313" key="3">
    <source>
        <dbReference type="Proteomes" id="UP000823736"/>
    </source>
</evidence>
<evidence type="ECO:0000256" key="1">
    <source>
        <dbReference type="SAM" id="Phobius"/>
    </source>
</evidence>
<keyword evidence="3" id="KW-1185">Reference proteome</keyword>
<feature type="transmembrane region" description="Helical" evidence="1">
    <location>
        <begin position="87"/>
        <end position="107"/>
    </location>
</feature>
<sequence length="110" mass="11141">MGDRLVEAGSVLTAVLGVALVAFGGYRVYYGTGTVEELLALAFLGVAVVASYRSLAIHAGPRVNAVGNTALFLAAAATYGGGVSFDIGPVSTAGQALFLIAVAYFVVRLD</sequence>
<dbReference type="AlphaFoldDB" id="A0A8T4GYB8"/>
<feature type="transmembrane region" description="Helical" evidence="1">
    <location>
        <begin position="5"/>
        <end position="26"/>
    </location>
</feature>
<feature type="transmembrane region" description="Helical" evidence="1">
    <location>
        <begin position="38"/>
        <end position="56"/>
    </location>
</feature>
<dbReference type="RefSeq" id="WP_209492369.1">
    <property type="nucleotide sequence ID" value="NZ_JAGGLC010000005.1"/>
</dbReference>
<dbReference type="Proteomes" id="UP000823736">
    <property type="component" value="Unassembled WGS sequence"/>
</dbReference>
<protein>
    <submittedName>
        <fullName evidence="2">Uncharacterized protein</fullName>
    </submittedName>
</protein>
<reference evidence="2" key="1">
    <citation type="submission" date="2021-03" db="EMBL/GenBank/DDBJ databases">
        <title>Genomic Encyclopedia of Type Strains, Phase IV (KMG-IV): sequencing the most valuable type-strain genomes for metagenomic binning, comparative biology and taxonomic classification.</title>
        <authorList>
            <person name="Goeker M."/>
        </authorList>
    </citation>
    <scope>NUCLEOTIDE SEQUENCE</scope>
    <source>
        <strain evidence="2">DSM 26232</strain>
    </source>
</reference>
<gene>
    <name evidence="2" type="ORF">J2753_002529</name>
</gene>
<comment type="caution">
    <text evidence="2">The sequence shown here is derived from an EMBL/GenBank/DDBJ whole genome shotgun (WGS) entry which is preliminary data.</text>
</comment>
<name>A0A8T4GYB8_9EURY</name>
<evidence type="ECO:0000313" key="2">
    <source>
        <dbReference type="EMBL" id="MBP1988019.1"/>
    </source>
</evidence>
<dbReference type="EMBL" id="JAGGLC010000005">
    <property type="protein sequence ID" value="MBP1988019.1"/>
    <property type="molecule type" value="Genomic_DNA"/>
</dbReference>
<proteinExistence type="predicted"/>
<keyword evidence="1" id="KW-0812">Transmembrane</keyword>
<feature type="transmembrane region" description="Helical" evidence="1">
    <location>
        <begin position="63"/>
        <end position="81"/>
    </location>
</feature>
<organism evidence="2 3">
    <name type="scientific">Halolamina salifodinae</name>
    <dbReference type="NCBI Taxonomy" id="1202767"/>
    <lineage>
        <taxon>Archaea</taxon>
        <taxon>Methanobacteriati</taxon>
        <taxon>Methanobacteriota</taxon>
        <taxon>Stenosarchaea group</taxon>
        <taxon>Halobacteria</taxon>
        <taxon>Halobacteriales</taxon>
        <taxon>Haloferacaceae</taxon>
    </lineage>
</organism>
<keyword evidence="1" id="KW-0472">Membrane</keyword>
<keyword evidence="1" id="KW-1133">Transmembrane helix</keyword>
<accession>A0A8T4GYB8</accession>